<dbReference type="RefSeq" id="WP_095656317.1">
    <property type="nucleotide sequence ID" value="NZ_NPOA01000010.1"/>
</dbReference>
<accession>A0A2A2IB77</accession>
<dbReference type="InterPro" id="IPR047794">
    <property type="entry name" value="C45_proenzyme-like"/>
</dbReference>
<name>A0A2A2IB77_9BACI</name>
<dbReference type="NCBIfam" id="NF040521">
    <property type="entry name" value="C45_proenzyme"/>
    <property type="match status" value="1"/>
</dbReference>
<dbReference type="GO" id="GO:0016746">
    <property type="term" value="F:acyltransferase activity"/>
    <property type="evidence" value="ECO:0007669"/>
    <property type="project" value="UniProtKB-KW"/>
</dbReference>
<reference evidence="2 3" key="1">
    <citation type="submission" date="2017-08" db="EMBL/GenBank/DDBJ databases">
        <title>Virgibacillus indicus sp. nov. and Virgibacillus profoundi sp. nov, two moderately halophilic bacteria isolated from marine sediment by using the Microfluidic Streak Plate.</title>
        <authorList>
            <person name="Xu B."/>
            <person name="Hu B."/>
            <person name="Wang J."/>
            <person name="Zhu Y."/>
            <person name="Huang L."/>
            <person name="Du W."/>
            <person name="Huang Y."/>
        </authorList>
    </citation>
    <scope>NUCLEOTIDE SEQUENCE [LARGE SCALE GENOMIC DNA]</scope>
    <source>
        <strain evidence="2 3">IO3-P3-H5</strain>
    </source>
</reference>
<sequence length="345" mass="39954">MTKVFSDIIQFRGNHYDFGYMQGELLRNSPILPARKKQWDKQWRHFLFEKNEVQQAFSRFAPAIWEELHGLADALSMDMEDAIREFGGYYYEYGRSGCSIFSDSDYMVRNYDNEPISYEGRYLLYEPTDSGYAVIGPSMQITGRTDGMNEKGLVMGYNFINRKKSDDGFVCNMIGRIILENCANVDKAISLLKEIPHRHSFNYALLDQTGASIVVEASPRSVTFHKANICTNHFEQLTDENRYRMDDSIQRQQKMEKQQGNITDPYKAFRMLNDTDKGIFSKKYGAWAGTLHTAVYLPKEMKTWIALGGDRWPLILDFQKWLNGNKLSVKRIKGELDSTNSFINE</sequence>
<keyword evidence="3" id="KW-1185">Reference proteome</keyword>
<protein>
    <submittedName>
        <fullName evidence="2">Acyl-CoA--6-aminopenicillanic acid acyltransferase</fullName>
    </submittedName>
</protein>
<dbReference type="PANTHER" id="PTHR34180">
    <property type="entry name" value="PEPTIDASE C45"/>
    <property type="match status" value="1"/>
</dbReference>
<evidence type="ECO:0000313" key="3">
    <source>
        <dbReference type="Proteomes" id="UP000218887"/>
    </source>
</evidence>
<dbReference type="InterPro" id="IPR005079">
    <property type="entry name" value="Peptidase_C45_hydrolase"/>
</dbReference>
<evidence type="ECO:0000313" key="2">
    <source>
        <dbReference type="EMBL" id="PAV28877.1"/>
    </source>
</evidence>
<keyword evidence="2" id="KW-0012">Acyltransferase</keyword>
<dbReference type="SUPFAM" id="SSF56235">
    <property type="entry name" value="N-terminal nucleophile aminohydrolases (Ntn hydrolases)"/>
    <property type="match status" value="1"/>
</dbReference>
<dbReference type="Pfam" id="PF03417">
    <property type="entry name" value="AAT"/>
    <property type="match status" value="1"/>
</dbReference>
<dbReference type="InterPro" id="IPR029055">
    <property type="entry name" value="Ntn_hydrolases_N"/>
</dbReference>
<dbReference type="EMBL" id="NPOA01000010">
    <property type="protein sequence ID" value="PAV28877.1"/>
    <property type="molecule type" value="Genomic_DNA"/>
</dbReference>
<dbReference type="OrthoDB" id="8617387at2"/>
<dbReference type="InterPro" id="IPR047801">
    <property type="entry name" value="Peptidase_C45"/>
</dbReference>
<comment type="caution">
    <text evidence="2">The sequence shown here is derived from an EMBL/GenBank/DDBJ whole genome shotgun (WGS) entry which is preliminary data.</text>
</comment>
<evidence type="ECO:0000259" key="1">
    <source>
        <dbReference type="Pfam" id="PF03417"/>
    </source>
</evidence>
<dbReference type="Proteomes" id="UP000218887">
    <property type="component" value="Unassembled WGS sequence"/>
</dbReference>
<keyword evidence="2" id="KW-0808">Transferase</keyword>
<organism evidence="2 3">
    <name type="scientific">Virgibacillus profundi</name>
    <dbReference type="NCBI Taxonomy" id="2024555"/>
    <lineage>
        <taxon>Bacteria</taxon>
        <taxon>Bacillati</taxon>
        <taxon>Bacillota</taxon>
        <taxon>Bacilli</taxon>
        <taxon>Bacillales</taxon>
        <taxon>Bacillaceae</taxon>
        <taxon>Virgibacillus</taxon>
    </lineage>
</organism>
<feature type="domain" description="Peptidase C45 hydrolase" evidence="1">
    <location>
        <begin position="103"/>
        <end position="311"/>
    </location>
</feature>
<dbReference type="AlphaFoldDB" id="A0A2A2IB77"/>
<dbReference type="Gene3D" id="3.60.60.10">
    <property type="entry name" value="Penicillin V Acylase, Chain A"/>
    <property type="match status" value="1"/>
</dbReference>
<proteinExistence type="predicted"/>
<dbReference type="PANTHER" id="PTHR34180:SF1">
    <property type="entry name" value="BETA-ALANYL-DOPAMINE_CARCININE HYDROLASE"/>
    <property type="match status" value="1"/>
</dbReference>
<dbReference type="CDD" id="cd01935">
    <property type="entry name" value="Ntn_CGH_like"/>
    <property type="match status" value="1"/>
</dbReference>
<gene>
    <name evidence="2" type="ORF">CIL05_14725</name>
</gene>